<name>A0ABC9NG21_BACUC</name>
<dbReference type="Proteomes" id="UP000004110">
    <property type="component" value="Unassembled WGS sequence"/>
</dbReference>
<gene>
    <name evidence="1" type="ORF">BACUNI_00735</name>
</gene>
<dbReference type="EMBL" id="AAYH02000036">
    <property type="protein sequence ID" value="EDO55702.1"/>
    <property type="molecule type" value="Genomic_DNA"/>
</dbReference>
<keyword evidence="2" id="KW-1185">Reference proteome</keyword>
<evidence type="ECO:0000313" key="2">
    <source>
        <dbReference type="Proteomes" id="UP000004110"/>
    </source>
</evidence>
<reference evidence="1" key="1">
    <citation type="submission" date="2007-06" db="EMBL/GenBank/DDBJ databases">
        <authorList>
            <person name="Fulton L."/>
            <person name="Clifton S."/>
            <person name="Fulton B."/>
            <person name="Xu J."/>
            <person name="Minx P."/>
            <person name="Pepin K.H."/>
            <person name="Johnson M."/>
            <person name="Thiruvilangam P."/>
            <person name="Bhonagiri V."/>
            <person name="Nash W.E."/>
            <person name="Mardis E.R."/>
            <person name="Wilson R.K."/>
        </authorList>
    </citation>
    <scope>NUCLEOTIDE SEQUENCE [LARGE SCALE GENOMIC DNA]</scope>
    <source>
        <strain evidence="1">ATCC 8492</strain>
    </source>
</reference>
<sequence>MDGCIARSPHSLPANMCRKSLSVSVSVIVETSSTDAS</sequence>
<protein>
    <submittedName>
        <fullName evidence="1">Uncharacterized protein</fullName>
    </submittedName>
</protein>
<evidence type="ECO:0000313" key="1">
    <source>
        <dbReference type="EMBL" id="EDO55702.1"/>
    </source>
</evidence>
<feature type="non-terminal residue" evidence="1">
    <location>
        <position position="37"/>
    </location>
</feature>
<organism evidence="1 2">
    <name type="scientific">Bacteroides uniformis (strain ATCC 8492 / DSM 6597 / CCUG 4942 / CIP 103695 / JCM 5828 / KCTC 5204 / NCTC 13054 / VPI 0061)</name>
    <dbReference type="NCBI Taxonomy" id="411479"/>
    <lineage>
        <taxon>Bacteria</taxon>
        <taxon>Pseudomonadati</taxon>
        <taxon>Bacteroidota</taxon>
        <taxon>Bacteroidia</taxon>
        <taxon>Bacteroidales</taxon>
        <taxon>Bacteroidaceae</taxon>
        <taxon>Bacteroides</taxon>
    </lineage>
</organism>
<proteinExistence type="predicted"/>
<accession>A0ABC9NG21</accession>
<reference evidence="1" key="2">
    <citation type="submission" date="2013-11" db="EMBL/GenBank/DDBJ databases">
        <title>Draft genome sequence of Bacteroides uniformis (ATCC 8492).</title>
        <authorList>
            <person name="Sudarsanam P."/>
            <person name="Ley R."/>
            <person name="Guruge J."/>
            <person name="Turnbaugh P.J."/>
            <person name="Mahowald M."/>
            <person name="Liep D."/>
            <person name="Gordon J."/>
        </authorList>
    </citation>
    <scope>NUCLEOTIDE SEQUENCE</scope>
    <source>
        <strain evidence="1">ATCC 8492</strain>
    </source>
</reference>
<dbReference type="AlphaFoldDB" id="A0ABC9NG21"/>
<comment type="caution">
    <text evidence="1">The sequence shown here is derived from an EMBL/GenBank/DDBJ whole genome shotgun (WGS) entry which is preliminary data.</text>
</comment>